<name>A0A3A9J5Z4_9PROT</name>
<evidence type="ECO:0000313" key="1">
    <source>
        <dbReference type="EMBL" id="RKK01862.1"/>
    </source>
</evidence>
<evidence type="ECO:0000313" key="4">
    <source>
        <dbReference type="Proteomes" id="UP000278036"/>
    </source>
</evidence>
<reference evidence="1 4" key="1">
    <citation type="submission" date="2018-09" db="EMBL/GenBank/DDBJ databases">
        <title>Roseomonas sp. nov., isolated from feces of Tibetan antelopes in the Qinghai-Tibet plateau, China.</title>
        <authorList>
            <person name="Tian Z."/>
        </authorList>
    </citation>
    <scope>NUCLEOTIDE SEQUENCE [LARGE SCALE GENOMIC DNA]</scope>
    <source>
        <strain evidence="2 3">Z23</strain>
        <strain evidence="1 4">Z24</strain>
    </source>
</reference>
<sequence>MACIHPVSQRRPGCLTNNVAERNLHGALLGKKAWLFAGSDKLAA</sequence>
<dbReference type="Proteomes" id="UP000274097">
    <property type="component" value="Unassembled WGS sequence"/>
</dbReference>
<proteinExistence type="predicted"/>
<dbReference type="EMBL" id="RAQU01000210">
    <property type="protein sequence ID" value="RKK01862.1"/>
    <property type="molecule type" value="Genomic_DNA"/>
</dbReference>
<dbReference type="Proteomes" id="UP000278036">
    <property type="component" value="Unassembled WGS sequence"/>
</dbReference>
<organism evidence="1 4">
    <name type="scientific">Teichococcus wenyumeiae</name>
    <dbReference type="NCBI Taxonomy" id="2478470"/>
    <lineage>
        <taxon>Bacteria</taxon>
        <taxon>Pseudomonadati</taxon>
        <taxon>Pseudomonadota</taxon>
        <taxon>Alphaproteobacteria</taxon>
        <taxon>Acetobacterales</taxon>
        <taxon>Roseomonadaceae</taxon>
        <taxon>Roseomonas</taxon>
    </lineage>
</organism>
<dbReference type="EMBL" id="RFLX01000074">
    <property type="protein sequence ID" value="RMI15196.1"/>
    <property type="molecule type" value="Genomic_DNA"/>
</dbReference>
<dbReference type="AlphaFoldDB" id="A0A3A9J5Z4"/>
<comment type="caution">
    <text evidence="1">The sequence shown here is derived from an EMBL/GenBank/DDBJ whole genome shotgun (WGS) entry which is preliminary data.</text>
</comment>
<gene>
    <name evidence="1" type="ORF">D6Z83_22785</name>
    <name evidence="2" type="ORF">EBE87_26855</name>
</gene>
<dbReference type="InParanoid" id="A0A3A9J5Z4"/>
<keyword evidence="3" id="KW-1185">Reference proteome</keyword>
<evidence type="ECO:0008006" key="5">
    <source>
        <dbReference type="Google" id="ProtNLM"/>
    </source>
</evidence>
<accession>A0A3A9J5Z4</accession>
<evidence type="ECO:0000313" key="2">
    <source>
        <dbReference type="EMBL" id="RMI15196.1"/>
    </source>
</evidence>
<protein>
    <recommendedName>
        <fullName evidence="5">Transposase</fullName>
    </recommendedName>
</protein>
<evidence type="ECO:0000313" key="3">
    <source>
        <dbReference type="Proteomes" id="UP000274097"/>
    </source>
</evidence>